<protein>
    <submittedName>
        <fullName evidence="2">FAD/NAD(P) binding domain-containing protein</fullName>
    </submittedName>
</protein>
<dbReference type="Pfam" id="PF13454">
    <property type="entry name" value="NAD_binding_9"/>
    <property type="match status" value="1"/>
</dbReference>
<feature type="domain" description="FAD-dependent urate hydroxylase HpyO/Asp monooxygenase CreE-like FAD/NAD(P)-binding" evidence="1">
    <location>
        <begin position="5"/>
        <end position="166"/>
    </location>
</feature>
<name>A0A917I5D8_9HYPH</name>
<reference evidence="2" key="1">
    <citation type="journal article" date="2014" name="Int. J. Syst. Evol. Microbiol.">
        <title>Complete genome sequence of Corynebacterium casei LMG S-19264T (=DSM 44701T), isolated from a smear-ripened cheese.</title>
        <authorList>
            <consortium name="US DOE Joint Genome Institute (JGI-PGF)"/>
            <person name="Walter F."/>
            <person name="Albersmeier A."/>
            <person name="Kalinowski J."/>
            <person name="Ruckert C."/>
        </authorList>
    </citation>
    <scope>NUCLEOTIDE SEQUENCE</scope>
    <source>
        <strain evidence="2">CGMCC 1.12214</strain>
    </source>
</reference>
<gene>
    <name evidence="2" type="ORF">GCM10007036_11230</name>
</gene>
<sequence>MRTVVIIGTGPTAIYTLRSLVRQPRPLTLLLLEAGPQAGVGTPYDPRRNTVEMLANIASVELPPVVETLLAFMRRRPDDTLSAWGLDRGRLGERDFYPRVALGAYFAEQLALLRDEALAAGHDLRVHTNTRVKDVVPIETSIRIVAERDGAPWSCACDKLVIATGHLSVEYPHKALTTLDDDVKNVAILGSSLSAIDLATAMASQRGLFAGARYQAFPEAPPLRITMMSRGGRLPEADFFCPLPTTPADGFAEADVLRLVDASPPGRVLDAVFAAFADMLAASDPDYAEGIGLAGLDADSFADAYFAERDGADPFAWARRNLEEVRRNAKTQHVIAWRYAILRSHEAFAACVPALDEDEMRRFDMGLKRVFVDNYAAVPPRSVERLLALREAGVLHLEKLDPEYRVEREAQGGRVISGGGAAAFDCIFDATGQEAAPDEAFPFPTLRALLFANRDLGDDPGGRAIRVDETFRLVDGPNSMRNVWCCSLPFLLDERPFIQGLTSCAAIGQETAEAILDDFRVGPEPVDVTLGELIAQVAETSPVLMTDGLVLLAPAPQPAKA</sequence>
<dbReference type="EMBL" id="BMES01000001">
    <property type="protein sequence ID" value="GGH12955.1"/>
    <property type="molecule type" value="Genomic_DNA"/>
</dbReference>
<dbReference type="InterPro" id="IPR036188">
    <property type="entry name" value="FAD/NAD-bd_sf"/>
</dbReference>
<dbReference type="PANTHER" id="PTHR40254">
    <property type="entry name" value="BLR0577 PROTEIN"/>
    <property type="match status" value="1"/>
</dbReference>
<dbReference type="InterPro" id="IPR052189">
    <property type="entry name" value="L-asp_N-monooxygenase_NS-form"/>
</dbReference>
<accession>A0A917I5D8</accession>
<dbReference type="RefSeq" id="WP_188516697.1">
    <property type="nucleotide sequence ID" value="NZ_BMES01000001.1"/>
</dbReference>
<dbReference type="AlphaFoldDB" id="A0A917I5D8"/>
<comment type="caution">
    <text evidence="2">The sequence shown here is derived from an EMBL/GenBank/DDBJ whole genome shotgun (WGS) entry which is preliminary data.</text>
</comment>
<dbReference type="PANTHER" id="PTHR40254:SF1">
    <property type="entry name" value="BLR0577 PROTEIN"/>
    <property type="match status" value="1"/>
</dbReference>
<reference evidence="2" key="2">
    <citation type="submission" date="2020-09" db="EMBL/GenBank/DDBJ databases">
        <authorList>
            <person name="Sun Q."/>
            <person name="Zhou Y."/>
        </authorList>
    </citation>
    <scope>NUCLEOTIDE SEQUENCE</scope>
    <source>
        <strain evidence="2">CGMCC 1.12214</strain>
    </source>
</reference>
<dbReference type="Proteomes" id="UP000603912">
    <property type="component" value="Unassembled WGS sequence"/>
</dbReference>
<dbReference type="Gene3D" id="3.50.50.60">
    <property type="entry name" value="FAD/NAD(P)-binding domain"/>
    <property type="match status" value="1"/>
</dbReference>
<keyword evidence="3" id="KW-1185">Reference proteome</keyword>
<organism evidence="2 3">
    <name type="scientific">Alsobacter metallidurans</name>
    <dbReference type="NCBI Taxonomy" id="340221"/>
    <lineage>
        <taxon>Bacteria</taxon>
        <taxon>Pseudomonadati</taxon>
        <taxon>Pseudomonadota</taxon>
        <taxon>Alphaproteobacteria</taxon>
        <taxon>Hyphomicrobiales</taxon>
        <taxon>Alsobacteraceae</taxon>
        <taxon>Alsobacter</taxon>
    </lineage>
</organism>
<evidence type="ECO:0000313" key="2">
    <source>
        <dbReference type="EMBL" id="GGH12955.1"/>
    </source>
</evidence>
<dbReference type="SUPFAM" id="SSF51905">
    <property type="entry name" value="FAD/NAD(P)-binding domain"/>
    <property type="match status" value="1"/>
</dbReference>
<dbReference type="InterPro" id="IPR038732">
    <property type="entry name" value="HpyO/CreE_NAD-binding"/>
</dbReference>
<evidence type="ECO:0000313" key="3">
    <source>
        <dbReference type="Proteomes" id="UP000603912"/>
    </source>
</evidence>
<evidence type="ECO:0000259" key="1">
    <source>
        <dbReference type="Pfam" id="PF13454"/>
    </source>
</evidence>
<proteinExistence type="predicted"/>